<organism evidence="1 2">
    <name type="scientific">Anoxybacterium hadale</name>
    <dbReference type="NCBI Taxonomy" id="3408580"/>
    <lineage>
        <taxon>Bacteria</taxon>
        <taxon>Bacillati</taxon>
        <taxon>Bacillota</taxon>
        <taxon>Clostridia</taxon>
        <taxon>Peptostreptococcales</taxon>
        <taxon>Anaerovoracaceae</taxon>
        <taxon>Anoxybacterium</taxon>
    </lineage>
</organism>
<evidence type="ECO:0000313" key="2">
    <source>
        <dbReference type="Proteomes" id="UP000594014"/>
    </source>
</evidence>
<keyword evidence="2" id="KW-1185">Reference proteome</keyword>
<proteinExistence type="predicted"/>
<dbReference type="EMBL" id="CP042469">
    <property type="protein sequence ID" value="QOX63425.1"/>
    <property type="molecule type" value="Genomic_DNA"/>
</dbReference>
<reference evidence="1" key="1">
    <citation type="submission" date="2019-08" db="EMBL/GenBank/DDBJ databases">
        <title>Genome sequence of Clostridiales bacterium MT110.</title>
        <authorList>
            <person name="Cao J."/>
        </authorList>
    </citation>
    <scope>NUCLEOTIDE SEQUENCE</scope>
    <source>
        <strain evidence="1">MT110</strain>
    </source>
</reference>
<protein>
    <submittedName>
        <fullName evidence="1">Phosphopantothenate--cysteine ligase</fullName>
    </submittedName>
</protein>
<evidence type="ECO:0000313" key="1">
    <source>
        <dbReference type="EMBL" id="QOX63425.1"/>
    </source>
</evidence>
<sequence length="241" mass="26345">MVRNILITAGGTSEKIDEVRVISNFSSGRLGLTVANSFLESNKIQIGKIYYLCDRNTIVPEDSRVEVVRVAGVSGLLDELTRLLTTEKIDAVIHAMAVSDYMVKQVTTVGAIRSGQEAAPLFSGGEGKISSQIEDLAILLTRTPKVIGEIKKLDRNTILVGFKLLSNVEKPVLIDTALKLLHQNQCDMVLANDLSDITEDQHVGYLLKPDGNYDCYSTKKQIAQAIVEEVGTLLAEKEAEQ</sequence>
<name>A0ACD1AAB9_9FIRM</name>
<keyword evidence="1" id="KW-0436">Ligase</keyword>
<dbReference type="Proteomes" id="UP000594014">
    <property type="component" value="Chromosome"/>
</dbReference>
<gene>
    <name evidence="1" type="ORF">FRZ06_08695</name>
</gene>
<accession>A0ACD1AAB9</accession>